<evidence type="ECO:0000313" key="1">
    <source>
        <dbReference type="EMBL" id="ESA15056.1"/>
    </source>
</evidence>
<sequence length="84" mass="9733">MKNLIVCKGCNILAISHFIKISVLKIYKRLSPPLKNTQFPDDWKLTKQALTKIMGPLGNWLLLQQAPKHEELVSKTYDEQLDRK</sequence>
<protein>
    <submittedName>
        <fullName evidence="1">Uncharacterized protein</fullName>
    </submittedName>
</protein>
<dbReference type="EMBL" id="KI282324">
    <property type="protein sequence ID" value="ESA15056.1"/>
    <property type="molecule type" value="Genomic_DNA"/>
</dbReference>
<organism evidence="1">
    <name type="scientific">Rhizophagus irregularis (strain DAOM 181602 / DAOM 197198 / MUCL 43194)</name>
    <name type="common">Arbuscular mycorrhizal fungus</name>
    <name type="synonym">Glomus intraradices</name>
    <dbReference type="NCBI Taxonomy" id="747089"/>
    <lineage>
        <taxon>Eukaryota</taxon>
        <taxon>Fungi</taxon>
        <taxon>Fungi incertae sedis</taxon>
        <taxon>Mucoromycota</taxon>
        <taxon>Glomeromycotina</taxon>
        <taxon>Glomeromycetes</taxon>
        <taxon>Glomerales</taxon>
        <taxon>Glomeraceae</taxon>
        <taxon>Rhizophagus</taxon>
    </lineage>
</organism>
<proteinExistence type="predicted"/>
<accession>U9UHI6</accession>
<dbReference type="AlphaFoldDB" id="U9UHI6"/>
<dbReference type="VEuPathDB" id="FungiDB:RhiirFUN_007886"/>
<name>U9UHI6_RHIID</name>
<reference evidence="1" key="1">
    <citation type="submission" date="2013-07" db="EMBL/GenBank/DDBJ databases">
        <title>The genome of an arbuscular mycorrhizal fungus provides insights into the evolution of the oldest plant symbiosis.</title>
        <authorList>
            <consortium name="DOE Joint Genome Institute"/>
            <person name="Tisserant E."/>
            <person name="Malbreil M."/>
            <person name="Kuo A."/>
            <person name="Kohler A."/>
            <person name="Symeonidi A."/>
            <person name="Balestrini R."/>
            <person name="Charron P."/>
            <person name="Duensing N."/>
            <person name="Frei-dit-Frey N."/>
            <person name="Gianinazzi-Pearson V."/>
            <person name="Gilbert B."/>
            <person name="Handa Y."/>
            <person name="Hijri M."/>
            <person name="Kaul R."/>
            <person name="Kawaguchi M."/>
            <person name="Krajinski F."/>
            <person name="Lammers P."/>
            <person name="Lapierre D."/>
            <person name="Masclaux F.G."/>
            <person name="Murat C."/>
            <person name="Morin E."/>
            <person name="Ndikumana S."/>
            <person name="Pagni M."/>
            <person name="Petitpierre D."/>
            <person name="Requena N."/>
            <person name="Rosikiewicz P."/>
            <person name="Riley R."/>
            <person name="Saito K."/>
            <person name="San Clemente H."/>
            <person name="Shapiro H."/>
            <person name="van Tuinen D."/>
            <person name="Becard G."/>
            <person name="Bonfante P."/>
            <person name="Paszkowski U."/>
            <person name="Shachar-Hill Y."/>
            <person name="Young J.P."/>
            <person name="Sanders I.R."/>
            <person name="Henrissat B."/>
            <person name="Rensing S.A."/>
            <person name="Grigoriev I.V."/>
            <person name="Corradi N."/>
            <person name="Roux C."/>
            <person name="Martin F."/>
        </authorList>
    </citation>
    <scope>NUCLEOTIDE SEQUENCE</scope>
    <source>
        <strain evidence="1">DAOM 197198</strain>
    </source>
</reference>
<dbReference type="HOGENOM" id="CLU_2528598_0_0_1"/>
<gene>
    <name evidence="1" type="ORF">GLOINDRAFT_346253</name>
</gene>